<organism evidence="2 3">
    <name type="scientific">Meganyctiphanes norvegica</name>
    <name type="common">Northern krill</name>
    <name type="synonym">Thysanopoda norvegica</name>
    <dbReference type="NCBI Taxonomy" id="48144"/>
    <lineage>
        <taxon>Eukaryota</taxon>
        <taxon>Metazoa</taxon>
        <taxon>Ecdysozoa</taxon>
        <taxon>Arthropoda</taxon>
        <taxon>Crustacea</taxon>
        <taxon>Multicrustacea</taxon>
        <taxon>Malacostraca</taxon>
        <taxon>Eumalacostraca</taxon>
        <taxon>Eucarida</taxon>
        <taxon>Euphausiacea</taxon>
        <taxon>Euphausiidae</taxon>
        <taxon>Meganyctiphanes</taxon>
    </lineage>
</organism>
<name>A0AAV2Q4W5_MEGNR</name>
<protein>
    <submittedName>
        <fullName evidence="2">Uncharacterized protein</fullName>
    </submittedName>
</protein>
<proteinExistence type="predicted"/>
<dbReference type="Pfam" id="PF07841">
    <property type="entry name" value="DM4_12"/>
    <property type="match status" value="1"/>
</dbReference>
<evidence type="ECO:0000313" key="3">
    <source>
        <dbReference type="Proteomes" id="UP001497623"/>
    </source>
</evidence>
<keyword evidence="3" id="KW-1185">Reference proteome</keyword>
<dbReference type="AlphaFoldDB" id="A0AAV2Q4W5"/>
<evidence type="ECO:0000313" key="2">
    <source>
        <dbReference type="EMBL" id="CAL4068233.1"/>
    </source>
</evidence>
<dbReference type="EMBL" id="CAXKWB010003016">
    <property type="protein sequence ID" value="CAL4068233.1"/>
    <property type="molecule type" value="Genomic_DNA"/>
</dbReference>
<reference evidence="2 3" key="1">
    <citation type="submission" date="2024-05" db="EMBL/GenBank/DDBJ databases">
        <authorList>
            <person name="Wallberg A."/>
        </authorList>
    </citation>
    <scope>NUCLEOTIDE SEQUENCE [LARGE SCALE GENOMIC DNA]</scope>
</reference>
<keyword evidence="1" id="KW-0472">Membrane</keyword>
<dbReference type="InterPro" id="IPR006631">
    <property type="entry name" value="DM4_12"/>
</dbReference>
<comment type="caution">
    <text evidence="2">The sequence shown here is derived from an EMBL/GenBank/DDBJ whole genome shotgun (WGS) entry which is preliminary data.</text>
</comment>
<feature type="non-terminal residue" evidence="2">
    <location>
        <position position="1"/>
    </location>
</feature>
<dbReference type="Proteomes" id="UP001497623">
    <property type="component" value="Unassembled WGS sequence"/>
</dbReference>
<accession>A0AAV2Q4W5</accession>
<evidence type="ECO:0000256" key="1">
    <source>
        <dbReference type="SAM" id="Phobius"/>
    </source>
</evidence>
<gene>
    <name evidence="2" type="ORF">MNOR_LOCUS7035</name>
</gene>
<feature type="transmembrane region" description="Helical" evidence="1">
    <location>
        <begin position="45"/>
        <end position="63"/>
    </location>
</feature>
<keyword evidence="1" id="KW-0812">Transmembrane</keyword>
<sequence length="202" mass="22189">YARPPSTLELRTYKMHQSGLTSLMLAVLVVLPAAVQPQFQFDQQTVGTLGALALVGGLAFAAGNQHGVRKGQRNPNINGNGLFFNDNIVPFFGRRKRQAIPENELDPRVEDLFHKALVSDSNNCGLRLVCQIGKQPQSSLSGHAKNLQGVFNNDRKESAVRDSARGAYLTARNLGRDGGDCNALFPRCTQNPHMLMSIFQRM</sequence>
<keyword evidence="1" id="KW-1133">Transmembrane helix</keyword>
<feature type="transmembrane region" description="Helical" evidence="1">
    <location>
        <begin position="20"/>
        <end position="39"/>
    </location>
</feature>